<gene>
    <name evidence="5" type="ORF">SAMN02746041_02479</name>
</gene>
<keyword evidence="2" id="KW-0812">Transmembrane</keyword>
<dbReference type="GO" id="GO:0005886">
    <property type="term" value="C:plasma membrane"/>
    <property type="evidence" value="ECO:0007669"/>
    <property type="project" value="UniProtKB-SubCell"/>
</dbReference>
<dbReference type="SUPFAM" id="SSF51735">
    <property type="entry name" value="NAD(P)-binding Rossmann-fold domains"/>
    <property type="match status" value="1"/>
</dbReference>
<dbReference type="InterPro" id="IPR013099">
    <property type="entry name" value="K_chnl_dom"/>
</dbReference>
<dbReference type="PRINTS" id="PR00169">
    <property type="entry name" value="KCHANNEL"/>
</dbReference>
<evidence type="ECO:0000256" key="1">
    <source>
        <dbReference type="ARBA" id="ARBA00004651"/>
    </source>
</evidence>
<keyword evidence="5" id="KW-0406">Ion transport</keyword>
<dbReference type="GO" id="GO:0034220">
    <property type="term" value="P:monoatomic ion transmembrane transport"/>
    <property type="evidence" value="ECO:0007669"/>
    <property type="project" value="UniProtKB-KW"/>
</dbReference>
<feature type="domain" description="Potassium channel" evidence="3">
    <location>
        <begin position="29"/>
        <end position="99"/>
    </location>
</feature>
<dbReference type="PANTHER" id="PTHR43833">
    <property type="entry name" value="POTASSIUM CHANNEL PROTEIN 2-RELATED-RELATED"/>
    <property type="match status" value="1"/>
</dbReference>
<keyword evidence="2" id="KW-1133">Transmembrane helix</keyword>
<organism evidence="5 6">
    <name type="scientific">Desulfacinum hydrothermale DSM 13146</name>
    <dbReference type="NCBI Taxonomy" id="1121390"/>
    <lineage>
        <taxon>Bacteria</taxon>
        <taxon>Pseudomonadati</taxon>
        <taxon>Thermodesulfobacteriota</taxon>
        <taxon>Syntrophobacteria</taxon>
        <taxon>Syntrophobacterales</taxon>
        <taxon>Syntrophobacteraceae</taxon>
        <taxon>Desulfacinum</taxon>
    </lineage>
</organism>
<feature type="domain" description="RCK N-terminal" evidence="4">
    <location>
        <begin position="116"/>
        <end position="219"/>
    </location>
</feature>
<dbReference type="InterPro" id="IPR050721">
    <property type="entry name" value="Trk_Ktr_HKT_K-transport"/>
</dbReference>
<dbReference type="InterPro" id="IPR036721">
    <property type="entry name" value="RCK_C_sf"/>
</dbReference>
<dbReference type="Pfam" id="PF22614">
    <property type="entry name" value="Slo-like_RCK"/>
    <property type="match status" value="1"/>
</dbReference>
<reference evidence="5 6" key="1">
    <citation type="submission" date="2017-04" db="EMBL/GenBank/DDBJ databases">
        <authorList>
            <person name="Afonso C.L."/>
            <person name="Miller P.J."/>
            <person name="Scott M.A."/>
            <person name="Spackman E."/>
            <person name="Goraichik I."/>
            <person name="Dimitrov K.M."/>
            <person name="Suarez D.L."/>
            <person name="Swayne D.E."/>
        </authorList>
    </citation>
    <scope>NUCLEOTIDE SEQUENCE [LARGE SCALE GENOMIC DNA]</scope>
    <source>
        <strain evidence="5 6">DSM 13146</strain>
    </source>
</reference>
<dbReference type="InterPro" id="IPR036291">
    <property type="entry name" value="NAD(P)-bd_dom_sf"/>
</dbReference>
<feature type="transmembrane region" description="Helical" evidence="2">
    <location>
        <begin position="76"/>
        <end position="100"/>
    </location>
</feature>
<dbReference type="SUPFAM" id="SSF81324">
    <property type="entry name" value="Voltage-gated potassium channels"/>
    <property type="match status" value="1"/>
</dbReference>
<proteinExistence type="predicted"/>
<evidence type="ECO:0000259" key="3">
    <source>
        <dbReference type="Pfam" id="PF07885"/>
    </source>
</evidence>
<dbReference type="Gene3D" id="3.40.50.720">
    <property type="entry name" value="NAD(P)-binding Rossmann-like Domain"/>
    <property type="match status" value="1"/>
</dbReference>
<evidence type="ECO:0000256" key="2">
    <source>
        <dbReference type="SAM" id="Phobius"/>
    </source>
</evidence>
<evidence type="ECO:0000259" key="4">
    <source>
        <dbReference type="Pfam" id="PF22614"/>
    </source>
</evidence>
<dbReference type="EMBL" id="FWXF01000015">
    <property type="protein sequence ID" value="SMC25969.1"/>
    <property type="molecule type" value="Genomic_DNA"/>
</dbReference>
<comment type="subcellular location">
    <subcellularLocation>
        <location evidence="1">Cell membrane</location>
        <topology evidence="1">Multi-pass membrane protein</topology>
    </subcellularLocation>
</comment>
<keyword evidence="2" id="KW-0472">Membrane</keyword>
<keyword evidence="5" id="KW-0407">Ion channel</keyword>
<dbReference type="AlphaFoldDB" id="A0A1W1XPS6"/>
<accession>A0A1W1XPS6</accession>
<dbReference type="SUPFAM" id="SSF116726">
    <property type="entry name" value="TrkA C-terminal domain-like"/>
    <property type="match status" value="1"/>
</dbReference>
<name>A0A1W1XPS6_9BACT</name>
<dbReference type="Pfam" id="PF07885">
    <property type="entry name" value="Ion_trans_2"/>
    <property type="match status" value="1"/>
</dbReference>
<dbReference type="OrthoDB" id="9799090at2"/>
<sequence length="346" mass="37679">MPVVLRILKRFVDLLRRENLHQILLGAAAVIAFGALGFWAFEGRGSLADAVWWALVTATTVGYGDVYPTTGPGRAIGVLVMLVGIGFLGLLTASIAGIVIENRLNKNKGLRSVHHKGHYLLCGWNFRGADLVAEIRADAKGRQSPIVVLAQLEEKPPLDDSDFHFVRGEINKEGLERAGAAQAAGAVVLSDERLDPHARDATVILNVLTIKTLYPQLYTCVELAAPKNVDHALRAGADEIVALGELGTNLLAQAALDPGVSRVVTELVSNRFGQELYKVPPPATLVGRTFLEVLDELKRAYDTLCVAVESSEDRRLETNPPPHRVITEKDRLLVICRERPQWTQAG</sequence>
<evidence type="ECO:0000313" key="5">
    <source>
        <dbReference type="EMBL" id="SMC25969.1"/>
    </source>
</evidence>
<dbReference type="RefSeq" id="WP_084058240.1">
    <property type="nucleotide sequence ID" value="NZ_FWXF01000015.1"/>
</dbReference>
<protein>
    <submittedName>
        <fullName evidence="5">Voltage-gated potassium channel</fullName>
    </submittedName>
</protein>
<dbReference type="InterPro" id="IPR003148">
    <property type="entry name" value="RCK_N"/>
</dbReference>
<feature type="transmembrane region" description="Helical" evidence="2">
    <location>
        <begin position="20"/>
        <end position="40"/>
    </location>
</feature>
<dbReference type="Gene3D" id="1.10.287.70">
    <property type="match status" value="1"/>
</dbReference>
<dbReference type="GO" id="GO:0006813">
    <property type="term" value="P:potassium ion transport"/>
    <property type="evidence" value="ECO:0007669"/>
    <property type="project" value="InterPro"/>
</dbReference>
<dbReference type="Proteomes" id="UP000192783">
    <property type="component" value="Unassembled WGS sequence"/>
</dbReference>
<keyword evidence="5" id="KW-0813">Transport</keyword>
<keyword evidence="6" id="KW-1185">Reference proteome</keyword>
<dbReference type="PANTHER" id="PTHR43833:SF9">
    <property type="entry name" value="POTASSIUM CHANNEL PROTEIN YUGO-RELATED"/>
    <property type="match status" value="1"/>
</dbReference>
<dbReference type="STRING" id="1121390.SAMN02746041_02479"/>
<evidence type="ECO:0000313" key="6">
    <source>
        <dbReference type="Proteomes" id="UP000192783"/>
    </source>
</evidence>